<dbReference type="EMBL" id="DTAD01000023">
    <property type="protein sequence ID" value="HGN89931.1"/>
    <property type="molecule type" value="Genomic_DNA"/>
</dbReference>
<dbReference type="PANTHER" id="PTHR43657:SF1">
    <property type="entry name" value="ALTERED INHERITANCE OF MITOCHONDRIA PROTEIN 24, MITOCHONDRIAL"/>
    <property type="match status" value="1"/>
</dbReference>
<protein>
    <submittedName>
        <fullName evidence="2">TIGR00266 family protein</fullName>
    </submittedName>
</protein>
<sequence length="231" mass="25521">MRYEIKHRPSYALLEVELMPGEAIEAEAGAMTYMTPNIRAKTRIRESSFIKALGLTLLGGQSFFVNEYTAIEKSGKLGLVSAPLGDIAQLRVTPENGYIIQRSAYVASSPTVDLDIKWQGFTRGIFGQGLFMIKCSGSGDLFINTFGALEKFTLSPGEELVVDNFHLAAFSTTCQYDVTKFDNLKSTLLGGEGLVVRVKGPGDVYVQTKNPAEFAEWLWSLLEPYVRSRAR</sequence>
<dbReference type="Gene3D" id="3.60.160.10">
    <property type="entry name" value="Mitochondrial biogenesis AIM24"/>
    <property type="match status" value="1"/>
</dbReference>
<dbReference type="NCBIfam" id="TIGR00266">
    <property type="entry name" value="TIGR00266 family protein"/>
    <property type="match status" value="1"/>
</dbReference>
<dbReference type="AlphaFoldDB" id="A0A7C4I5C5"/>
<dbReference type="SUPFAM" id="SSF51219">
    <property type="entry name" value="TRAP-like"/>
    <property type="match status" value="1"/>
</dbReference>
<organism evidence="2">
    <name type="scientific">Caldiarchaeum subterraneum</name>
    <dbReference type="NCBI Taxonomy" id="311458"/>
    <lineage>
        <taxon>Archaea</taxon>
        <taxon>Nitrososphaerota</taxon>
        <taxon>Candidatus Caldarchaeales</taxon>
        <taxon>Candidatus Caldarchaeaceae</taxon>
        <taxon>Candidatus Caldarchaeum</taxon>
    </lineage>
</organism>
<dbReference type="InterPro" id="IPR016031">
    <property type="entry name" value="Trp_RNA-bd_attenuator-like_dom"/>
</dbReference>
<dbReference type="Pfam" id="PF01987">
    <property type="entry name" value="AIM24"/>
    <property type="match status" value="1"/>
</dbReference>
<dbReference type="PANTHER" id="PTHR43657">
    <property type="entry name" value="TRYPTOPHAN RNA-BINDING ATTENUATOR PROTEIN-LIKE PROTEIN"/>
    <property type="match status" value="1"/>
</dbReference>
<dbReference type="InterPro" id="IPR036983">
    <property type="entry name" value="AIM24_sf"/>
</dbReference>
<dbReference type="InterPro" id="IPR002838">
    <property type="entry name" value="AIM24"/>
</dbReference>
<accession>A0A7C4I5C5</accession>
<proteinExistence type="predicted"/>
<gene>
    <name evidence="2" type="ORF">ENT82_02225</name>
    <name evidence="1" type="ORF">ENU43_07625</name>
</gene>
<reference evidence="2" key="1">
    <citation type="journal article" date="2020" name="mSystems">
        <title>Genome- and Community-Level Interaction Insights into Carbon Utilization and Element Cycling Functions of Hydrothermarchaeota in Hydrothermal Sediment.</title>
        <authorList>
            <person name="Zhou Z."/>
            <person name="Liu Y."/>
            <person name="Xu W."/>
            <person name="Pan J."/>
            <person name="Luo Z.H."/>
            <person name="Li M."/>
        </authorList>
    </citation>
    <scope>NUCLEOTIDE SEQUENCE [LARGE SCALE GENOMIC DNA]</scope>
    <source>
        <strain evidence="2">SpSt-613</strain>
        <strain evidence="1">SpSt-669</strain>
    </source>
</reference>
<evidence type="ECO:0000313" key="1">
    <source>
        <dbReference type="EMBL" id="HGL41512.1"/>
    </source>
</evidence>
<comment type="caution">
    <text evidence="2">The sequence shown here is derived from an EMBL/GenBank/DDBJ whole genome shotgun (WGS) entry which is preliminary data.</text>
</comment>
<name>A0A7C4I5C5_CALS0</name>
<evidence type="ECO:0000313" key="2">
    <source>
        <dbReference type="EMBL" id="HGN89931.1"/>
    </source>
</evidence>
<dbReference type="EMBL" id="DTCM01000089">
    <property type="protein sequence ID" value="HGL41512.1"/>
    <property type="molecule type" value="Genomic_DNA"/>
</dbReference>